<protein>
    <submittedName>
        <fullName evidence="1">Uncharacterized protein</fullName>
    </submittedName>
</protein>
<evidence type="ECO:0000313" key="1">
    <source>
        <dbReference type="EMBL" id="GJB94211.1"/>
    </source>
</evidence>
<reference evidence="1 2" key="1">
    <citation type="submission" date="2021-07" db="EMBL/GenBank/DDBJ databases">
        <title>Draft genome sequence of carbapenem-resistant Aeromonas spp. in Japan.</title>
        <authorList>
            <person name="Maehana S."/>
            <person name="Suzuki M."/>
            <person name="Kitasato H."/>
        </authorList>
    </citation>
    <scope>NUCLEOTIDE SEQUENCE [LARGE SCALE GENOMIC DNA]</scope>
    <source>
        <strain evidence="1 2">KAM382</strain>
    </source>
</reference>
<organism evidence="1 2">
    <name type="scientific">Aeromonas caviae</name>
    <name type="common">Aeromonas punctata</name>
    <dbReference type="NCBI Taxonomy" id="648"/>
    <lineage>
        <taxon>Bacteria</taxon>
        <taxon>Pseudomonadati</taxon>
        <taxon>Pseudomonadota</taxon>
        <taxon>Gammaproteobacteria</taxon>
        <taxon>Aeromonadales</taxon>
        <taxon>Aeromonadaceae</taxon>
        <taxon>Aeromonas</taxon>
    </lineage>
</organism>
<accession>A0ABD0BD83</accession>
<dbReference type="Proteomes" id="UP000737420">
    <property type="component" value="Unassembled WGS sequence"/>
</dbReference>
<gene>
    <name evidence="1" type="ORF">KAM382_42720</name>
</gene>
<comment type="caution">
    <text evidence="1">The sequence shown here is derived from an EMBL/GenBank/DDBJ whole genome shotgun (WGS) entry which is preliminary data.</text>
</comment>
<proteinExistence type="predicted"/>
<dbReference type="RefSeq" id="WP_223931365.1">
    <property type="nucleotide sequence ID" value="NZ_BPNR01000087.1"/>
</dbReference>
<dbReference type="AlphaFoldDB" id="A0ABD0BD83"/>
<dbReference type="EMBL" id="BPOP01000082">
    <property type="protein sequence ID" value="GJB94211.1"/>
    <property type="molecule type" value="Genomic_DNA"/>
</dbReference>
<evidence type="ECO:0000313" key="2">
    <source>
        <dbReference type="Proteomes" id="UP000737420"/>
    </source>
</evidence>
<name>A0ABD0BD83_AERCA</name>
<sequence length="94" mass="10444">MENQAVYLAGKGVRIAPPQWQAPSSQQVKFKIRDLERITDPGTMLNVSDDEVACWINGDAEIPYACWVLLLLLTGENVGWCFGNNQHEVIKGNA</sequence>